<dbReference type="InterPro" id="IPR058922">
    <property type="entry name" value="WHD_DRP"/>
</dbReference>
<keyword evidence="6 7" id="KW-0175">Coiled coil</keyword>
<feature type="domain" description="Disease resistance protein winged helix" evidence="10">
    <location>
        <begin position="439"/>
        <end position="511"/>
    </location>
</feature>
<dbReference type="InterPro" id="IPR042197">
    <property type="entry name" value="Apaf_helical"/>
</dbReference>
<keyword evidence="5" id="KW-0611">Plant defense</keyword>
<keyword evidence="2" id="KW-0433">Leucine-rich repeat</keyword>
<keyword evidence="13" id="KW-1185">Reference proteome</keyword>
<dbReference type="Gene3D" id="1.20.5.4130">
    <property type="match status" value="1"/>
</dbReference>
<evidence type="ECO:0000256" key="4">
    <source>
        <dbReference type="ARBA" id="ARBA00022741"/>
    </source>
</evidence>
<evidence type="ECO:0000259" key="11">
    <source>
        <dbReference type="Pfam" id="PF23598"/>
    </source>
</evidence>
<feature type="coiled-coil region" evidence="7">
    <location>
        <begin position="118"/>
        <end position="145"/>
    </location>
</feature>
<dbReference type="PRINTS" id="PR00364">
    <property type="entry name" value="DISEASERSIST"/>
</dbReference>
<dbReference type="CDD" id="cd14798">
    <property type="entry name" value="RX-CC_like"/>
    <property type="match status" value="1"/>
</dbReference>
<evidence type="ECO:0000313" key="13">
    <source>
        <dbReference type="Proteomes" id="UP001231189"/>
    </source>
</evidence>
<evidence type="ECO:0000256" key="2">
    <source>
        <dbReference type="ARBA" id="ARBA00022614"/>
    </source>
</evidence>
<dbReference type="InterPro" id="IPR041118">
    <property type="entry name" value="Rx_N"/>
</dbReference>
<keyword evidence="3" id="KW-0677">Repeat</keyword>
<dbReference type="FunFam" id="3.40.50.300:FF:001091">
    <property type="entry name" value="Probable disease resistance protein At1g61300"/>
    <property type="match status" value="1"/>
</dbReference>
<dbReference type="GO" id="GO:0002758">
    <property type="term" value="P:innate immune response-activating signaling pathway"/>
    <property type="evidence" value="ECO:0007669"/>
    <property type="project" value="UniProtKB-ARBA"/>
</dbReference>
<dbReference type="InterPro" id="IPR038005">
    <property type="entry name" value="RX-like_CC"/>
</dbReference>
<name>A0AAD8QST3_LOLMU</name>
<dbReference type="SUPFAM" id="SSF52540">
    <property type="entry name" value="P-loop containing nucleoside triphosphate hydrolases"/>
    <property type="match status" value="1"/>
</dbReference>
<evidence type="ECO:0000256" key="5">
    <source>
        <dbReference type="ARBA" id="ARBA00022821"/>
    </source>
</evidence>
<dbReference type="GO" id="GO:0009626">
    <property type="term" value="P:plant-type hypersensitive response"/>
    <property type="evidence" value="ECO:0007669"/>
    <property type="project" value="UniProtKB-ARBA"/>
</dbReference>
<dbReference type="Pfam" id="PF23598">
    <property type="entry name" value="LRR_14"/>
    <property type="match status" value="1"/>
</dbReference>
<keyword evidence="4" id="KW-0547">Nucleotide-binding</keyword>
<dbReference type="Gene3D" id="1.10.8.430">
    <property type="entry name" value="Helical domain of apoptotic protease-activating factors"/>
    <property type="match status" value="1"/>
</dbReference>
<evidence type="ECO:0000313" key="12">
    <source>
        <dbReference type="EMBL" id="KAK1607404.1"/>
    </source>
</evidence>
<dbReference type="InterPro" id="IPR036388">
    <property type="entry name" value="WH-like_DNA-bd_sf"/>
</dbReference>
<proteinExistence type="inferred from homology"/>
<dbReference type="InterPro" id="IPR032675">
    <property type="entry name" value="LRR_dom_sf"/>
</dbReference>
<dbReference type="InterPro" id="IPR002182">
    <property type="entry name" value="NB-ARC"/>
</dbReference>
<dbReference type="PANTHER" id="PTHR23155">
    <property type="entry name" value="DISEASE RESISTANCE PROTEIN RP"/>
    <property type="match status" value="1"/>
</dbReference>
<evidence type="ECO:0000256" key="1">
    <source>
        <dbReference type="ARBA" id="ARBA00008894"/>
    </source>
</evidence>
<reference evidence="12" key="1">
    <citation type="submission" date="2023-07" db="EMBL/GenBank/DDBJ databases">
        <title>A chromosome-level genome assembly of Lolium multiflorum.</title>
        <authorList>
            <person name="Chen Y."/>
            <person name="Copetti D."/>
            <person name="Kolliker R."/>
            <person name="Studer B."/>
        </authorList>
    </citation>
    <scope>NUCLEOTIDE SEQUENCE</scope>
    <source>
        <strain evidence="12">02402/16</strain>
        <tissue evidence="12">Leaf</tissue>
    </source>
</reference>
<protein>
    <submittedName>
        <fullName evidence="12">Uncharacterized protein</fullName>
    </submittedName>
</protein>
<dbReference type="InterPro" id="IPR027417">
    <property type="entry name" value="P-loop_NTPase"/>
</dbReference>
<dbReference type="Gene3D" id="3.80.10.10">
    <property type="entry name" value="Ribonuclease Inhibitor"/>
    <property type="match status" value="1"/>
</dbReference>
<dbReference type="FunFam" id="1.10.10.10:FF:000322">
    <property type="entry name" value="Probable disease resistance protein At1g63360"/>
    <property type="match status" value="1"/>
</dbReference>
<feature type="domain" description="Disease resistance N-terminal" evidence="9">
    <location>
        <begin position="7"/>
        <end position="100"/>
    </location>
</feature>
<dbReference type="EMBL" id="JAUUTY010000007">
    <property type="protein sequence ID" value="KAK1607404.1"/>
    <property type="molecule type" value="Genomic_DNA"/>
</dbReference>
<dbReference type="GO" id="GO:0043531">
    <property type="term" value="F:ADP binding"/>
    <property type="evidence" value="ECO:0007669"/>
    <property type="project" value="InterPro"/>
</dbReference>
<dbReference type="Proteomes" id="UP001231189">
    <property type="component" value="Unassembled WGS sequence"/>
</dbReference>
<organism evidence="12 13">
    <name type="scientific">Lolium multiflorum</name>
    <name type="common">Italian ryegrass</name>
    <name type="synonym">Lolium perenne subsp. multiflorum</name>
    <dbReference type="NCBI Taxonomy" id="4521"/>
    <lineage>
        <taxon>Eukaryota</taxon>
        <taxon>Viridiplantae</taxon>
        <taxon>Streptophyta</taxon>
        <taxon>Embryophyta</taxon>
        <taxon>Tracheophyta</taxon>
        <taxon>Spermatophyta</taxon>
        <taxon>Magnoliopsida</taxon>
        <taxon>Liliopsida</taxon>
        <taxon>Poales</taxon>
        <taxon>Poaceae</taxon>
        <taxon>BOP clade</taxon>
        <taxon>Pooideae</taxon>
        <taxon>Poodae</taxon>
        <taxon>Poeae</taxon>
        <taxon>Poeae Chloroplast Group 2 (Poeae type)</taxon>
        <taxon>Loliodinae</taxon>
        <taxon>Loliinae</taxon>
        <taxon>Lolium</taxon>
    </lineage>
</organism>
<evidence type="ECO:0000259" key="8">
    <source>
        <dbReference type="Pfam" id="PF00931"/>
    </source>
</evidence>
<evidence type="ECO:0000256" key="7">
    <source>
        <dbReference type="SAM" id="Coils"/>
    </source>
</evidence>
<dbReference type="Pfam" id="PF18052">
    <property type="entry name" value="Rx_N"/>
    <property type="match status" value="1"/>
</dbReference>
<dbReference type="AlphaFoldDB" id="A0AAD8QST3"/>
<dbReference type="Gene3D" id="1.10.10.10">
    <property type="entry name" value="Winged helix-like DNA-binding domain superfamily/Winged helix DNA-binding domain"/>
    <property type="match status" value="1"/>
</dbReference>
<evidence type="ECO:0000256" key="6">
    <source>
        <dbReference type="ARBA" id="ARBA00023054"/>
    </source>
</evidence>
<dbReference type="Gene3D" id="3.40.50.300">
    <property type="entry name" value="P-loop containing nucleotide triphosphate hydrolases"/>
    <property type="match status" value="1"/>
</dbReference>
<evidence type="ECO:0000259" key="10">
    <source>
        <dbReference type="Pfam" id="PF23559"/>
    </source>
</evidence>
<gene>
    <name evidence="12" type="ORF">QYE76_031077</name>
</gene>
<comment type="similarity">
    <text evidence="1">Belongs to the disease resistance NB-LRR family.</text>
</comment>
<feature type="domain" description="Disease resistance R13L4/SHOC-2-like LRR" evidence="11">
    <location>
        <begin position="559"/>
        <end position="916"/>
    </location>
</feature>
<evidence type="ECO:0000256" key="3">
    <source>
        <dbReference type="ARBA" id="ARBA00022737"/>
    </source>
</evidence>
<dbReference type="GO" id="GO:0042742">
    <property type="term" value="P:defense response to bacterium"/>
    <property type="evidence" value="ECO:0007669"/>
    <property type="project" value="UniProtKB-ARBA"/>
</dbReference>
<dbReference type="Pfam" id="PF23559">
    <property type="entry name" value="WHD_DRP"/>
    <property type="match status" value="1"/>
</dbReference>
<evidence type="ECO:0000259" key="9">
    <source>
        <dbReference type="Pfam" id="PF18052"/>
    </source>
</evidence>
<dbReference type="SUPFAM" id="SSF52058">
    <property type="entry name" value="L domain-like"/>
    <property type="match status" value="1"/>
</dbReference>
<sequence>MEVAARAMSPVICKLGELLVGEYNLEKRVQARVKSLHTELELMHTVLRKVGKVPPDQLDEHVQIWAAKVRDLSYDMEDAVDDFMVRVEGPSNKPANMKNRVKKFLKKTTKLFTNGRALHQISDAIKEAQVLAKELSELRQRYELNMGSTSIAATIDPRMVALYKNVAELVGIDRTRDELIQKLIGDDKASKKQLKTMSIVGFGGLGKTTLTKSIYDKMKAQFNCVAFVPVGQNPNLKKIFKDILFDLDKRIFSNIHNTEKDERILIDELREFLADKRYLIIIDDIWEEDTWKYINCAFSRNSLSSRIITTTRKVDIAKACISSTDDIIHEMKPLSDEDSQILFYRRIFQCENSCPEELQEVSKDILKKCGGVPLAIITIASLLVSNQQVKQKDEWFHLLSSIGHGLTEGATVDDMKKILLFSYYDLPCHLKTCLLYLSIFPEDFEIEKEWLIWRWIAEGFIQRERKESTLFEVGETYFCELVNRSLIMPGNLDLAGEVTSCRIHDMVVDLIHSLSSEENFVTVLDNTRRYTPNLHSKVRRLSLQNSTVKSDEHQFDMSKVRSIAIFSPATGYWLASLSSLQYLRILELGPNYIFNNNGMSNSHGIRVEHIRNLLHLRQLKIHDSNVTELPQNIGKLRFLQSLDIAGSGIKELPASFVQLQHLIRLILGTETVLPKGVGNLTSLEVLKWVGSFSSIDTVKELSNLIELRVLHLSCGEMENDIALMESLGSLRKLQSVQIDKSNGLVKLMGARWVPPPCLRSFWAPRSFLTLPKWINLTSLPHLSFMFIIVTNLHKDDINTIGMLPALRYLFLYACNKERNIPLSVVRAGAFPSALGCEFRGIMTWPCLFAPGSMPRLKRLYMEMSRHVNYQSGEVDVSMAHLPSLEEVTVEFHGSASINARRALMRAGEAHPNRPTIKISSCFDSNNTCFGFSLDSTVQKRAILADIGGCRTSGLLCRDSRKVQNLGDSLGNK</sequence>
<dbReference type="InterPro" id="IPR055414">
    <property type="entry name" value="LRR_R13L4/SHOC2-like"/>
</dbReference>
<comment type="caution">
    <text evidence="12">The sequence shown here is derived from an EMBL/GenBank/DDBJ whole genome shotgun (WGS) entry which is preliminary data.</text>
</comment>
<dbReference type="Pfam" id="PF00931">
    <property type="entry name" value="NB-ARC"/>
    <property type="match status" value="1"/>
</dbReference>
<accession>A0AAD8QST3</accession>
<dbReference type="PANTHER" id="PTHR23155:SF1116">
    <property type="entry name" value="OS12G0273300 PROTEIN"/>
    <property type="match status" value="1"/>
</dbReference>
<dbReference type="InterPro" id="IPR044974">
    <property type="entry name" value="Disease_R_plants"/>
</dbReference>
<feature type="domain" description="NB-ARC" evidence="8">
    <location>
        <begin position="177"/>
        <end position="349"/>
    </location>
</feature>